<accession>A0ABP1R3M9</accession>
<reference evidence="2 3" key="1">
    <citation type="submission" date="2024-08" db="EMBL/GenBank/DDBJ databases">
        <authorList>
            <person name="Cucini C."/>
            <person name="Frati F."/>
        </authorList>
    </citation>
    <scope>NUCLEOTIDE SEQUENCE [LARGE SCALE GENOMIC DNA]</scope>
</reference>
<protein>
    <submittedName>
        <fullName evidence="2">Uncharacterized protein</fullName>
    </submittedName>
</protein>
<keyword evidence="3" id="KW-1185">Reference proteome</keyword>
<gene>
    <name evidence="2" type="ORF">ODALV1_LOCUS17469</name>
</gene>
<feature type="chain" id="PRO_5047282353" evidence="1">
    <location>
        <begin position="22"/>
        <end position="81"/>
    </location>
</feature>
<keyword evidence="1" id="KW-0732">Signal</keyword>
<organism evidence="2 3">
    <name type="scientific">Orchesella dallaii</name>
    <dbReference type="NCBI Taxonomy" id="48710"/>
    <lineage>
        <taxon>Eukaryota</taxon>
        <taxon>Metazoa</taxon>
        <taxon>Ecdysozoa</taxon>
        <taxon>Arthropoda</taxon>
        <taxon>Hexapoda</taxon>
        <taxon>Collembola</taxon>
        <taxon>Entomobryomorpha</taxon>
        <taxon>Entomobryoidea</taxon>
        <taxon>Orchesellidae</taxon>
        <taxon>Orchesellinae</taxon>
        <taxon>Orchesella</taxon>
    </lineage>
</organism>
<dbReference type="EMBL" id="CAXLJM020000053">
    <property type="protein sequence ID" value="CAL8116963.1"/>
    <property type="molecule type" value="Genomic_DNA"/>
</dbReference>
<evidence type="ECO:0000313" key="2">
    <source>
        <dbReference type="EMBL" id="CAL8116963.1"/>
    </source>
</evidence>
<dbReference type="Proteomes" id="UP001642540">
    <property type="component" value="Unassembled WGS sequence"/>
</dbReference>
<comment type="caution">
    <text evidence="2">The sequence shown here is derived from an EMBL/GenBank/DDBJ whole genome shotgun (WGS) entry which is preliminary data.</text>
</comment>
<sequence>MNSCHSLIVVVIAVMVTTTLAGYADSQNPDYYTVPKYAYKYGVADKVTDGVVRTVEYIVDPIGGFRANVINSGQGVHPYRG</sequence>
<name>A0ABP1R3M9_9HEXA</name>
<evidence type="ECO:0000313" key="3">
    <source>
        <dbReference type="Proteomes" id="UP001642540"/>
    </source>
</evidence>
<proteinExistence type="predicted"/>
<feature type="signal peptide" evidence="1">
    <location>
        <begin position="1"/>
        <end position="21"/>
    </location>
</feature>
<evidence type="ECO:0000256" key="1">
    <source>
        <dbReference type="SAM" id="SignalP"/>
    </source>
</evidence>